<comment type="caution">
    <text evidence="1">The sequence shown here is derived from an EMBL/GenBank/DDBJ whole genome shotgun (WGS) entry which is preliminary data.</text>
</comment>
<evidence type="ECO:0000313" key="1">
    <source>
        <dbReference type="EMBL" id="KKM16266.1"/>
    </source>
</evidence>
<name>A0A0F9HLV8_9ZZZZ</name>
<protein>
    <submittedName>
        <fullName evidence="1">Uncharacterized protein</fullName>
    </submittedName>
</protein>
<reference evidence="1" key="1">
    <citation type="journal article" date="2015" name="Nature">
        <title>Complex archaea that bridge the gap between prokaryotes and eukaryotes.</title>
        <authorList>
            <person name="Spang A."/>
            <person name="Saw J.H."/>
            <person name="Jorgensen S.L."/>
            <person name="Zaremba-Niedzwiedzka K."/>
            <person name="Martijn J."/>
            <person name="Lind A.E."/>
            <person name="van Eijk R."/>
            <person name="Schleper C."/>
            <person name="Guy L."/>
            <person name="Ettema T.J."/>
        </authorList>
    </citation>
    <scope>NUCLEOTIDE SEQUENCE</scope>
</reference>
<accession>A0A0F9HLV8</accession>
<gene>
    <name evidence="1" type="ORF">LCGC14_1687620</name>
</gene>
<sequence length="103" mass="12006">MIRLTKTKLTIMLTFDIFKLYPDGEIFDEGVLPNSPDGLFMTESSGRLKWIAKKGCGNDWAIYCHRPDKSSDWIAQHGDKVRYEDNIRRCVSCEDSVFNLYRH</sequence>
<dbReference type="AlphaFoldDB" id="A0A0F9HLV8"/>
<dbReference type="EMBL" id="LAZR01014712">
    <property type="protein sequence ID" value="KKM16266.1"/>
    <property type="molecule type" value="Genomic_DNA"/>
</dbReference>
<proteinExistence type="predicted"/>
<organism evidence="1">
    <name type="scientific">marine sediment metagenome</name>
    <dbReference type="NCBI Taxonomy" id="412755"/>
    <lineage>
        <taxon>unclassified sequences</taxon>
        <taxon>metagenomes</taxon>
        <taxon>ecological metagenomes</taxon>
    </lineage>
</organism>